<dbReference type="RefSeq" id="WP_153284734.1">
    <property type="nucleotide sequence ID" value="NZ_CP045644.1"/>
</dbReference>
<evidence type="ECO:0000313" key="1">
    <source>
        <dbReference type="EMBL" id="QFZ86234.1"/>
    </source>
</evidence>
<organism evidence="1 2">
    <name type="scientific">Variovorax paradoxus</name>
    <dbReference type="NCBI Taxonomy" id="34073"/>
    <lineage>
        <taxon>Bacteria</taxon>
        <taxon>Pseudomonadati</taxon>
        <taxon>Pseudomonadota</taxon>
        <taxon>Betaproteobacteria</taxon>
        <taxon>Burkholderiales</taxon>
        <taxon>Comamonadaceae</taxon>
        <taxon>Variovorax</taxon>
    </lineage>
</organism>
<dbReference type="AlphaFoldDB" id="A0A5Q0MC66"/>
<dbReference type="EMBL" id="CP045644">
    <property type="protein sequence ID" value="QFZ86234.1"/>
    <property type="molecule type" value="Genomic_DNA"/>
</dbReference>
<protein>
    <submittedName>
        <fullName evidence="1">Uncharacterized protein</fullName>
    </submittedName>
</protein>
<sequence>MNLEEYFAEFKAVVNVDAGSGITVHVAAEVAAGHAIGLTVAQMHAFLARRTQITSVAVALKDHFLSPEQIARIDLARAEGAVEPKEVILRAFTPEEVRPDLLAKIST</sequence>
<gene>
    <name evidence="1" type="ORF">GFK26_27450</name>
</gene>
<reference evidence="1 2" key="1">
    <citation type="submission" date="2019-10" db="EMBL/GenBank/DDBJ databases">
        <title>Complete genome sequence of Variovorax paradoxus 5C-2.</title>
        <authorList>
            <person name="Gogoleva N.E."/>
            <person name="Balkin A.S."/>
        </authorList>
    </citation>
    <scope>NUCLEOTIDE SEQUENCE [LARGE SCALE GENOMIC DNA]</scope>
    <source>
        <strain evidence="1 2">5C-2</strain>
    </source>
</reference>
<name>A0A5Q0MC66_VARPD</name>
<accession>A0A5Q0MC66</accession>
<evidence type="ECO:0000313" key="2">
    <source>
        <dbReference type="Proteomes" id="UP000326780"/>
    </source>
</evidence>
<dbReference type="Proteomes" id="UP000326780">
    <property type="component" value="Chromosome"/>
</dbReference>
<proteinExistence type="predicted"/>